<dbReference type="SMART" id="SM00278">
    <property type="entry name" value="HhH1"/>
    <property type="match status" value="2"/>
</dbReference>
<evidence type="ECO:0000259" key="1">
    <source>
        <dbReference type="SMART" id="SM00278"/>
    </source>
</evidence>
<dbReference type="EMBL" id="CAEZTO010000046">
    <property type="protein sequence ID" value="CAB4578547.1"/>
    <property type="molecule type" value="Genomic_DNA"/>
</dbReference>
<gene>
    <name evidence="2" type="ORF">UFOPK1693_01165</name>
</gene>
<dbReference type="SUPFAM" id="SSF47781">
    <property type="entry name" value="RuvA domain 2-like"/>
    <property type="match status" value="1"/>
</dbReference>
<dbReference type="Pfam" id="PF12836">
    <property type="entry name" value="HHH_3"/>
    <property type="match status" value="1"/>
</dbReference>
<dbReference type="Pfam" id="PF10531">
    <property type="entry name" value="SLBB"/>
    <property type="match status" value="1"/>
</dbReference>
<proteinExistence type="predicted"/>
<dbReference type="GO" id="GO:0003677">
    <property type="term" value="F:DNA binding"/>
    <property type="evidence" value="ECO:0007669"/>
    <property type="project" value="InterPro"/>
</dbReference>
<dbReference type="GO" id="GO:0006281">
    <property type="term" value="P:DNA repair"/>
    <property type="evidence" value="ECO:0007669"/>
    <property type="project" value="InterPro"/>
</dbReference>
<dbReference type="InterPro" id="IPR051675">
    <property type="entry name" value="Endo/Exo/Phosphatase_dom_1"/>
</dbReference>
<dbReference type="InterPro" id="IPR003583">
    <property type="entry name" value="Hlx-hairpin-Hlx_DNA-bd_motif"/>
</dbReference>
<dbReference type="SUPFAM" id="SSF142984">
    <property type="entry name" value="Nqo1 middle domain-like"/>
    <property type="match status" value="1"/>
</dbReference>
<sequence>MEQLFDWFRQQSLAKRWQVLLAGLLAVGVIGYSLSSSATPTPTDQSGVFEPLRFESTIYVHVVGEVTIPGLYELPVGAKAQQAIEAAGGMTSDAQAASVNLARTLSDGEQLVVLSKTMSASSSGKISLNQASAADLDALPGIGPALSQRIVDYRLEIGSFKSIEELTEVSGIGPKLFAKIREQLTL</sequence>
<feature type="domain" description="Helix-hairpin-helix DNA-binding motif class 1" evidence="1">
    <location>
        <begin position="134"/>
        <end position="153"/>
    </location>
</feature>
<protein>
    <submittedName>
        <fullName evidence="2">Unannotated protein</fullName>
    </submittedName>
</protein>
<reference evidence="2" key="1">
    <citation type="submission" date="2020-05" db="EMBL/GenBank/DDBJ databases">
        <authorList>
            <person name="Chiriac C."/>
            <person name="Salcher M."/>
            <person name="Ghai R."/>
            <person name="Kavagutti S V."/>
        </authorList>
    </citation>
    <scope>NUCLEOTIDE SEQUENCE</scope>
</reference>
<dbReference type="AlphaFoldDB" id="A0A6J6ER97"/>
<dbReference type="PANTHER" id="PTHR21180:SF32">
    <property type="entry name" value="ENDONUCLEASE_EXONUCLEASE_PHOSPHATASE FAMILY DOMAIN-CONTAINING PROTEIN 1"/>
    <property type="match status" value="1"/>
</dbReference>
<dbReference type="InterPro" id="IPR019554">
    <property type="entry name" value="Soluble_ligand-bd"/>
</dbReference>
<organism evidence="2">
    <name type="scientific">freshwater metagenome</name>
    <dbReference type="NCBI Taxonomy" id="449393"/>
    <lineage>
        <taxon>unclassified sequences</taxon>
        <taxon>metagenomes</taxon>
        <taxon>ecological metagenomes</taxon>
    </lineage>
</organism>
<dbReference type="GO" id="GO:0015627">
    <property type="term" value="C:type II protein secretion system complex"/>
    <property type="evidence" value="ECO:0007669"/>
    <property type="project" value="TreeGrafter"/>
</dbReference>
<dbReference type="GO" id="GO:0015628">
    <property type="term" value="P:protein secretion by the type II secretion system"/>
    <property type="evidence" value="ECO:0007669"/>
    <property type="project" value="TreeGrafter"/>
</dbReference>
<dbReference type="Gene3D" id="3.10.560.10">
    <property type="entry name" value="Outer membrane lipoprotein wza domain like"/>
    <property type="match status" value="1"/>
</dbReference>
<dbReference type="InterPro" id="IPR004509">
    <property type="entry name" value="Competence_ComEA_HhH"/>
</dbReference>
<evidence type="ECO:0000313" key="2">
    <source>
        <dbReference type="EMBL" id="CAB4578547.1"/>
    </source>
</evidence>
<dbReference type="NCBIfam" id="TIGR00426">
    <property type="entry name" value="competence protein ComEA helix-hairpin-helix repeat region"/>
    <property type="match status" value="1"/>
</dbReference>
<dbReference type="InterPro" id="IPR010994">
    <property type="entry name" value="RuvA_2-like"/>
</dbReference>
<dbReference type="Gene3D" id="1.10.150.310">
    <property type="entry name" value="Tex RuvX-like domain-like"/>
    <property type="match status" value="1"/>
</dbReference>
<name>A0A6J6ER97_9ZZZZ</name>
<dbReference type="PANTHER" id="PTHR21180">
    <property type="entry name" value="ENDONUCLEASE/EXONUCLEASE/PHOSPHATASE FAMILY DOMAIN-CONTAINING PROTEIN 1"/>
    <property type="match status" value="1"/>
</dbReference>
<accession>A0A6J6ER97</accession>
<feature type="domain" description="Helix-hairpin-helix DNA-binding motif class 1" evidence="1">
    <location>
        <begin position="164"/>
        <end position="183"/>
    </location>
</feature>